<evidence type="ECO:0008006" key="3">
    <source>
        <dbReference type="Google" id="ProtNLM"/>
    </source>
</evidence>
<comment type="caution">
    <text evidence="1">The sequence shown here is derived from an EMBL/GenBank/DDBJ whole genome shotgun (WGS) entry which is preliminary data.</text>
</comment>
<dbReference type="Proteomes" id="UP001500582">
    <property type="component" value="Unassembled WGS sequence"/>
</dbReference>
<evidence type="ECO:0000313" key="1">
    <source>
        <dbReference type="EMBL" id="GAA4327698.1"/>
    </source>
</evidence>
<proteinExistence type="predicted"/>
<dbReference type="RefSeq" id="WP_345212063.1">
    <property type="nucleotide sequence ID" value="NZ_BAABFT010000008.1"/>
</dbReference>
<sequence length="316" mass="37044">MLKIRYRLVYTVGLLFTSIICNAQQIFKGTVINKQSNKPVPFITVKLLKEQIAVSAAEDGSFQLTSNQHIDNDTLQFSSVGYITYKIPIRTFMPNSEVRIEEDTFFLNEIKVSSKKRRYKTSTLNDFFGPDIHYTQAHFDSYYQVARKFIGKKEFGKLKEIRLARYIDKKQKNIKTKFRLRVYDVNPATGGPGQDICHEVIEVQNDDNTFIETNVTKYNIVIPKKEFFIAVEWLYIPYNEYCGYNLIPVRNESVIIGYKEQYSTLFQPSLRQVPNDRDKRDRQTWLLDINQPWTNTWFRSWIGLTGELALSAKVDY</sequence>
<keyword evidence="2" id="KW-1185">Reference proteome</keyword>
<dbReference type="EMBL" id="BAABFT010000008">
    <property type="protein sequence ID" value="GAA4327698.1"/>
    <property type="molecule type" value="Genomic_DNA"/>
</dbReference>
<accession>A0ABP8GNQ8</accession>
<reference evidence="2" key="1">
    <citation type="journal article" date="2019" name="Int. J. Syst. Evol. Microbiol.">
        <title>The Global Catalogue of Microorganisms (GCM) 10K type strain sequencing project: providing services to taxonomists for standard genome sequencing and annotation.</title>
        <authorList>
            <consortium name="The Broad Institute Genomics Platform"/>
            <consortium name="The Broad Institute Genome Sequencing Center for Infectious Disease"/>
            <person name="Wu L."/>
            <person name="Ma J."/>
        </authorList>
    </citation>
    <scope>NUCLEOTIDE SEQUENCE [LARGE SCALE GENOMIC DNA]</scope>
    <source>
        <strain evidence="2">JCM 17705</strain>
    </source>
</reference>
<name>A0ABP8GNQ8_9SPHI</name>
<evidence type="ECO:0000313" key="2">
    <source>
        <dbReference type="Proteomes" id="UP001500582"/>
    </source>
</evidence>
<dbReference type="SUPFAM" id="SSF49464">
    <property type="entry name" value="Carboxypeptidase regulatory domain-like"/>
    <property type="match status" value="1"/>
</dbReference>
<protein>
    <recommendedName>
        <fullName evidence="3">Carboxypeptidase-like protein</fullName>
    </recommendedName>
</protein>
<dbReference type="InterPro" id="IPR008969">
    <property type="entry name" value="CarboxyPept-like_regulatory"/>
</dbReference>
<organism evidence="1 2">
    <name type="scientific">Mucilaginibacter gynuensis</name>
    <dbReference type="NCBI Taxonomy" id="1302236"/>
    <lineage>
        <taxon>Bacteria</taxon>
        <taxon>Pseudomonadati</taxon>
        <taxon>Bacteroidota</taxon>
        <taxon>Sphingobacteriia</taxon>
        <taxon>Sphingobacteriales</taxon>
        <taxon>Sphingobacteriaceae</taxon>
        <taxon>Mucilaginibacter</taxon>
    </lineage>
</organism>
<gene>
    <name evidence="1" type="ORF">GCM10023149_31250</name>
</gene>
<dbReference type="Pfam" id="PF13715">
    <property type="entry name" value="CarbopepD_reg_2"/>
    <property type="match status" value="1"/>
</dbReference>